<sequence>QHQQQHQHVVYGYSSPSPVPPTSEASPRPSRYSPLPSHRTVHHGVHPVLNASALHQSAIPLYTHHDPATVPATPPQPSSAAGATAHPLPISGIPVYQQPGHSTTTPKHKPSSSSSFFNTFSRGMKSAGRGDKVIDRGGNTAPTLVSAGYPATGDHRSLYGTTSQPVYHHPHHHGQTNPMFYAGVSNGGTMMMMPEGSKEESGSGTAYPSASMTSATSSSVHPPSAIPAMTHVLNSAASDRRHRSPDPPPRLNRGQSPLLLQRKLEQLGHTGSPLLNRRPYNSTSPSPPLPPRRGSESVPGSPQHLRVRMDYTPEPHRRPYRTTIDQ</sequence>
<dbReference type="AlphaFoldDB" id="A0A182QLI4"/>
<dbReference type="EnsemblMetazoa" id="AFAF012619-RA">
    <property type="protein sequence ID" value="AFAF012619-PA"/>
    <property type="gene ID" value="AFAF012619"/>
</dbReference>
<reference evidence="3" key="1">
    <citation type="submission" date="2014-01" db="EMBL/GenBank/DDBJ databases">
        <title>The Genome Sequence of Anopheles farauti FAR1 (V2).</title>
        <authorList>
            <consortium name="The Broad Institute Genomics Platform"/>
            <person name="Neafsey D.E."/>
            <person name="Besansky N."/>
            <person name="Howell P."/>
            <person name="Walton C."/>
            <person name="Young S.K."/>
            <person name="Zeng Q."/>
            <person name="Gargeya S."/>
            <person name="Fitzgerald M."/>
            <person name="Haas B."/>
            <person name="Abouelleil A."/>
            <person name="Allen A.W."/>
            <person name="Alvarado L."/>
            <person name="Arachchi H.M."/>
            <person name="Berlin A.M."/>
            <person name="Chapman S.B."/>
            <person name="Gainer-Dewar J."/>
            <person name="Goldberg J."/>
            <person name="Griggs A."/>
            <person name="Gujja S."/>
            <person name="Hansen M."/>
            <person name="Howarth C."/>
            <person name="Imamovic A."/>
            <person name="Ireland A."/>
            <person name="Larimer J."/>
            <person name="McCowan C."/>
            <person name="Murphy C."/>
            <person name="Pearson M."/>
            <person name="Poon T.W."/>
            <person name="Priest M."/>
            <person name="Roberts A."/>
            <person name="Saif S."/>
            <person name="Shea T."/>
            <person name="Sisk P."/>
            <person name="Sykes S."/>
            <person name="Wortman J."/>
            <person name="Nusbaum C."/>
            <person name="Birren B."/>
        </authorList>
    </citation>
    <scope>NUCLEOTIDE SEQUENCE [LARGE SCALE GENOMIC DNA]</scope>
    <source>
        <strain evidence="3">FAR1</strain>
    </source>
</reference>
<dbReference type="VEuPathDB" id="VectorBase:AFAF012619"/>
<feature type="region of interest" description="Disordered" evidence="1">
    <location>
        <begin position="270"/>
        <end position="326"/>
    </location>
</feature>
<reference evidence="2" key="2">
    <citation type="submission" date="2020-05" db="UniProtKB">
        <authorList>
            <consortium name="EnsemblMetazoa"/>
        </authorList>
    </citation>
    <scope>IDENTIFICATION</scope>
    <source>
        <strain evidence="2">FAR1</strain>
    </source>
</reference>
<feature type="compositionally biased region" description="Low complexity" evidence="1">
    <location>
        <begin position="205"/>
        <end position="219"/>
    </location>
</feature>
<dbReference type="EMBL" id="AXCN02000187">
    <property type="status" value="NOT_ANNOTATED_CDS"/>
    <property type="molecule type" value="Genomic_DNA"/>
</dbReference>
<proteinExistence type="predicted"/>
<protein>
    <submittedName>
        <fullName evidence="2">Uncharacterized protein</fullName>
    </submittedName>
</protein>
<keyword evidence="3" id="KW-1185">Reference proteome</keyword>
<accession>A0A182QLI4</accession>
<feature type="region of interest" description="Disordered" evidence="1">
    <location>
        <begin position="64"/>
        <end position="256"/>
    </location>
</feature>
<evidence type="ECO:0000313" key="2">
    <source>
        <dbReference type="EnsemblMetazoa" id="AFAF012619-PA"/>
    </source>
</evidence>
<dbReference type="Proteomes" id="UP000075886">
    <property type="component" value="Unassembled WGS sequence"/>
</dbReference>
<evidence type="ECO:0000256" key="1">
    <source>
        <dbReference type="SAM" id="MobiDB-lite"/>
    </source>
</evidence>
<name>A0A182QLI4_9DIPT</name>
<feature type="compositionally biased region" description="Basic and acidic residues" evidence="1">
    <location>
        <begin position="307"/>
        <end position="317"/>
    </location>
</feature>
<feature type="compositionally biased region" description="Low complexity" evidence="1">
    <location>
        <begin position="22"/>
        <end position="38"/>
    </location>
</feature>
<feature type="compositionally biased region" description="Low complexity" evidence="1">
    <location>
        <begin position="101"/>
        <end position="121"/>
    </location>
</feature>
<evidence type="ECO:0000313" key="3">
    <source>
        <dbReference type="Proteomes" id="UP000075886"/>
    </source>
</evidence>
<dbReference type="STRING" id="69004.A0A182QLI4"/>
<feature type="region of interest" description="Disordered" evidence="1">
    <location>
        <begin position="1"/>
        <end position="42"/>
    </location>
</feature>
<organism evidence="2 3">
    <name type="scientific">Anopheles farauti</name>
    <dbReference type="NCBI Taxonomy" id="69004"/>
    <lineage>
        <taxon>Eukaryota</taxon>
        <taxon>Metazoa</taxon>
        <taxon>Ecdysozoa</taxon>
        <taxon>Arthropoda</taxon>
        <taxon>Hexapoda</taxon>
        <taxon>Insecta</taxon>
        <taxon>Pterygota</taxon>
        <taxon>Neoptera</taxon>
        <taxon>Endopterygota</taxon>
        <taxon>Diptera</taxon>
        <taxon>Nematocera</taxon>
        <taxon>Culicoidea</taxon>
        <taxon>Culicidae</taxon>
        <taxon>Anophelinae</taxon>
        <taxon>Anopheles</taxon>
    </lineage>
</organism>